<dbReference type="SUPFAM" id="SSF55811">
    <property type="entry name" value="Nudix"/>
    <property type="match status" value="1"/>
</dbReference>
<name>A0ABX7FU89_BRECH</name>
<evidence type="ECO:0000313" key="2">
    <source>
        <dbReference type="EMBL" id="QRG69192.1"/>
    </source>
</evidence>
<dbReference type="CDD" id="cd04692">
    <property type="entry name" value="NUDIX_Hydrolase"/>
    <property type="match status" value="1"/>
</dbReference>
<dbReference type="PROSITE" id="PS51462">
    <property type="entry name" value="NUDIX"/>
    <property type="match status" value="1"/>
</dbReference>
<dbReference type="Pfam" id="PF00293">
    <property type="entry name" value="NUDIX"/>
    <property type="match status" value="1"/>
</dbReference>
<dbReference type="PANTHER" id="PTHR10885:SF0">
    <property type="entry name" value="ISOPENTENYL-DIPHOSPHATE DELTA-ISOMERASE"/>
    <property type="match status" value="1"/>
</dbReference>
<evidence type="ECO:0000259" key="1">
    <source>
        <dbReference type="PROSITE" id="PS51462"/>
    </source>
</evidence>
<accession>A0ABX7FU89</accession>
<feature type="domain" description="Nudix hydrolase" evidence="1">
    <location>
        <begin position="29"/>
        <end position="169"/>
    </location>
</feature>
<dbReference type="EMBL" id="CP069127">
    <property type="protein sequence ID" value="QRG69192.1"/>
    <property type="molecule type" value="Genomic_DNA"/>
</dbReference>
<dbReference type="Proteomes" id="UP000596248">
    <property type="component" value="Chromosome"/>
</dbReference>
<sequence>MHEEVLDIYDETGTHIGVAKRSEVHRLGHWHQTFHCWIYRVREGKIQVLFQRRHPEKDTFPNLLDITSAGHLAASEAPEDGVRELQEELGLAVAFEALEHIGVIKDEGMGPGIIDKELCHVFAYACDQPLDEYVLQPEEVTGLLWVDLDELERMFAGERDRLEAAGFLAEPDGTRQDVLLQVEQHAFVPHESHYYEQVFTAIRKLGNAMRSEIE</sequence>
<dbReference type="PANTHER" id="PTHR10885">
    <property type="entry name" value="ISOPENTENYL-DIPHOSPHATE DELTA-ISOMERASE"/>
    <property type="match status" value="1"/>
</dbReference>
<keyword evidence="3" id="KW-1185">Reference proteome</keyword>
<reference evidence="2 3" key="1">
    <citation type="submission" date="2021-01" db="EMBL/GenBank/DDBJ databases">
        <title>Identification of strong promoters based on the transcriptome of Brevibacillus choshinensis.</title>
        <authorList>
            <person name="Yao D."/>
            <person name="Zhang K."/>
            <person name="Wu J."/>
        </authorList>
    </citation>
    <scope>NUCLEOTIDE SEQUENCE [LARGE SCALE GENOMIC DNA]</scope>
    <source>
        <strain evidence="2 3">HPD31-SP3</strain>
    </source>
</reference>
<dbReference type="InterPro" id="IPR015797">
    <property type="entry name" value="NUDIX_hydrolase-like_dom_sf"/>
</dbReference>
<organism evidence="2 3">
    <name type="scientific">Brevibacillus choshinensis</name>
    <dbReference type="NCBI Taxonomy" id="54911"/>
    <lineage>
        <taxon>Bacteria</taxon>
        <taxon>Bacillati</taxon>
        <taxon>Bacillota</taxon>
        <taxon>Bacilli</taxon>
        <taxon>Bacillales</taxon>
        <taxon>Paenibacillaceae</taxon>
        <taxon>Brevibacillus</taxon>
    </lineage>
</organism>
<protein>
    <submittedName>
        <fullName evidence="2">NUDIX domain-containing protein</fullName>
    </submittedName>
</protein>
<proteinExistence type="predicted"/>
<gene>
    <name evidence="2" type="ORF">JNE38_08700</name>
</gene>
<dbReference type="InterPro" id="IPR000086">
    <property type="entry name" value="NUDIX_hydrolase_dom"/>
</dbReference>
<dbReference type="RefSeq" id="WP_203356189.1">
    <property type="nucleotide sequence ID" value="NZ_CP069127.1"/>
</dbReference>
<evidence type="ECO:0000313" key="3">
    <source>
        <dbReference type="Proteomes" id="UP000596248"/>
    </source>
</evidence>
<dbReference type="Gene3D" id="3.90.79.10">
    <property type="entry name" value="Nucleoside Triphosphate Pyrophosphohydrolase"/>
    <property type="match status" value="1"/>
</dbReference>